<evidence type="ECO:0000313" key="2">
    <source>
        <dbReference type="Proteomes" id="UP000186026"/>
    </source>
</evidence>
<accession>A0A1N7JR98</accession>
<dbReference type="Proteomes" id="UP000186026">
    <property type="component" value="Unassembled WGS sequence"/>
</dbReference>
<reference evidence="2" key="1">
    <citation type="submission" date="2017-01" db="EMBL/GenBank/DDBJ databases">
        <authorList>
            <person name="Varghese N."/>
            <person name="Submissions S."/>
        </authorList>
    </citation>
    <scope>NUCLEOTIDE SEQUENCE [LARGE SCALE GENOMIC DNA]</scope>
    <source>
        <strain evidence="2">DSM 46698</strain>
    </source>
</reference>
<sequence>MDLKRIDNLWKFLCLKNNLTLQHQVGLKVSYSVNKSTQRMSHQFNPKLLIDSSLCLKDVKFQENLVHRTYQAQRKRFGVKQKTFSPASTIVFFPKELLKLGLKYDLEVKQDRHDHFSICISPFNPKNIYDILNTVNLISRTFWVKNFFAEGIRN</sequence>
<gene>
    <name evidence="1" type="ORF">SAMN05421761_101211</name>
</gene>
<keyword evidence="2" id="KW-1185">Reference proteome</keyword>
<dbReference type="OrthoDB" id="839034at2"/>
<protein>
    <submittedName>
        <fullName evidence="1">Uncharacterized protein</fullName>
    </submittedName>
</protein>
<organism evidence="1 2">
    <name type="scientific">Belliella pelovolcani</name>
    <dbReference type="NCBI Taxonomy" id="529505"/>
    <lineage>
        <taxon>Bacteria</taxon>
        <taxon>Pseudomonadati</taxon>
        <taxon>Bacteroidota</taxon>
        <taxon>Cytophagia</taxon>
        <taxon>Cytophagales</taxon>
        <taxon>Cyclobacteriaceae</taxon>
        <taxon>Belliella</taxon>
    </lineage>
</organism>
<dbReference type="STRING" id="529505.SAMN05421761_101211"/>
<dbReference type="AlphaFoldDB" id="A0A1N7JR98"/>
<proteinExistence type="predicted"/>
<evidence type="ECO:0000313" key="1">
    <source>
        <dbReference type="EMBL" id="SIS51878.1"/>
    </source>
</evidence>
<name>A0A1N7JR98_9BACT</name>
<dbReference type="EMBL" id="FTOP01000001">
    <property type="protein sequence ID" value="SIS51878.1"/>
    <property type="molecule type" value="Genomic_DNA"/>
</dbReference>